<sequence length="535" mass="59590">MSMEVFSKITFTYIGCVILALLQAVWADESEIYLHYETTACDREPVDGYPYHFIQYHSEIDWSIQSCPSGYYFNELACDCIQEDLPAKPTEKKIMAPKLTVPIIEIPLTKKEIVYKAEPTDGKLLVLLNPTQPIKKRTTTTTTTTAKKIYTTQSSTTTTPKPKPKSLCHGCIFEGGVGYNPHPSDCDKFISCYTSLGKSREDIRSCPFGKYWDQDVKTCRTSEQVKCKHEKCLEPGLKTYRHENSCGKYWECVSGVSIARCCPNGHAYIEGVGCVINFKCISRCDQKDEPKRYICDKTGVVGKPHEFKQALNGFGYIDMQCAPGTVYSSEICGCIFAAPEKPTHSKINSAKCQPELDLNFNHGEATDSSRNGVHIQVHNVTFQSGAACFLGNGALVIPRFANADIGKTFIVRLKYRLSDLGETNDIQALMYNGDCGNEPTILIGANRDGNYFRLKTTDGYFTDIKFKKPIDGWRTIELSLTQGIFSVTIDQQLVESKPLNGSIAKSQCGLKVGWGHSLHAFKGCIDFVSVYTCPP</sequence>
<feature type="domain" description="Chitin-binding type-2" evidence="7">
    <location>
        <begin position="165"/>
        <end position="229"/>
    </location>
</feature>
<evidence type="ECO:0000256" key="4">
    <source>
        <dbReference type="ARBA" id="ARBA00023157"/>
    </source>
</evidence>
<dbReference type="SMART" id="SM00494">
    <property type="entry name" value="ChtBD2"/>
    <property type="match status" value="2"/>
</dbReference>
<evidence type="ECO:0000313" key="9">
    <source>
        <dbReference type="Proteomes" id="UP001195483"/>
    </source>
</evidence>
<keyword evidence="3" id="KW-0677">Repeat</keyword>
<evidence type="ECO:0000313" key="8">
    <source>
        <dbReference type="EMBL" id="KAK3594032.1"/>
    </source>
</evidence>
<dbReference type="SUPFAM" id="SSF57625">
    <property type="entry name" value="Invertebrate chitin-binding proteins"/>
    <property type="match status" value="2"/>
</dbReference>
<keyword evidence="1" id="KW-0147">Chitin-binding</keyword>
<accession>A0AAE0VYM2</accession>
<keyword evidence="9" id="KW-1185">Reference proteome</keyword>
<dbReference type="Gene3D" id="2.170.140.10">
    <property type="entry name" value="Chitin binding domain"/>
    <property type="match status" value="1"/>
</dbReference>
<evidence type="ECO:0000256" key="3">
    <source>
        <dbReference type="ARBA" id="ARBA00022737"/>
    </source>
</evidence>
<evidence type="ECO:0000256" key="2">
    <source>
        <dbReference type="ARBA" id="ARBA00022729"/>
    </source>
</evidence>
<reference evidence="8" key="1">
    <citation type="journal article" date="2021" name="Genome Biol. Evol.">
        <title>A High-Quality Reference Genome for a Parasitic Bivalve with Doubly Uniparental Inheritance (Bivalvia: Unionida).</title>
        <authorList>
            <person name="Smith C.H."/>
        </authorList>
    </citation>
    <scope>NUCLEOTIDE SEQUENCE</scope>
    <source>
        <strain evidence="8">CHS0354</strain>
    </source>
</reference>
<dbReference type="SUPFAM" id="SSF49899">
    <property type="entry name" value="Concanavalin A-like lectins/glucanases"/>
    <property type="match status" value="1"/>
</dbReference>
<reference evidence="8" key="3">
    <citation type="submission" date="2023-05" db="EMBL/GenBank/DDBJ databases">
        <authorList>
            <person name="Smith C.H."/>
        </authorList>
    </citation>
    <scope>NUCLEOTIDE SEQUENCE</scope>
    <source>
        <strain evidence="8">CHS0354</strain>
        <tissue evidence="8">Mantle</tissue>
    </source>
</reference>
<evidence type="ECO:0000256" key="1">
    <source>
        <dbReference type="ARBA" id="ARBA00022669"/>
    </source>
</evidence>
<dbReference type="PANTHER" id="PTHR23301">
    <property type="entry name" value="CHITIN BINDING PERITROPHIN-A"/>
    <property type="match status" value="1"/>
</dbReference>
<protein>
    <recommendedName>
        <fullName evidence="7">Chitin-binding type-2 domain-containing protein</fullName>
    </recommendedName>
</protein>
<reference evidence="8" key="2">
    <citation type="journal article" date="2021" name="Genome Biol. Evol.">
        <title>Developing a high-quality reference genome for a parasitic bivalve with doubly uniparental inheritance (Bivalvia: Unionida).</title>
        <authorList>
            <person name="Smith C.H."/>
        </authorList>
    </citation>
    <scope>NUCLEOTIDE SEQUENCE</scope>
    <source>
        <strain evidence="8">CHS0354</strain>
        <tissue evidence="8">Mantle</tissue>
    </source>
</reference>
<name>A0AAE0VYM2_9BIVA</name>
<dbReference type="GO" id="GO:0008061">
    <property type="term" value="F:chitin binding"/>
    <property type="evidence" value="ECO:0007669"/>
    <property type="project" value="UniProtKB-KW"/>
</dbReference>
<dbReference type="InterPro" id="IPR013320">
    <property type="entry name" value="ConA-like_dom_sf"/>
</dbReference>
<dbReference type="InterPro" id="IPR036508">
    <property type="entry name" value="Chitin-bd_dom_sf"/>
</dbReference>
<evidence type="ECO:0000256" key="6">
    <source>
        <dbReference type="SAM" id="SignalP"/>
    </source>
</evidence>
<dbReference type="EMBL" id="JAEAOA010002342">
    <property type="protein sequence ID" value="KAK3594032.1"/>
    <property type="molecule type" value="Genomic_DNA"/>
</dbReference>
<gene>
    <name evidence="8" type="ORF">CHS0354_040790</name>
</gene>
<comment type="caution">
    <text evidence="8">The sequence shown here is derived from an EMBL/GenBank/DDBJ whole genome shotgun (WGS) entry which is preliminary data.</text>
</comment>
<keyword evidence="4" id="KW-1015">Disulfide bond</keyword>
<evidence type="ECO:0000256" key="5">
    <source>
        <dbReference type="ARBA" id="ARBA00023180"/>
    </source>
</evidence>
<keyword evidence="2 6" id="KW-0732">Signal</keyword>
<evidence type="ECO:0000259" key="7">
    <source>
        <dbReference type="PROSITE" id="PS50940"/>
    </source>
</evidence>
<dbReference type="GO" id="GO:0005576">
    <property type="term" value="C:extracellular region"/>
    <property type="evidence" value="ECO:0007669"/>
    <property type="project" value="InterPro"/>
</dbReference>
<keyword evidence="5" id="KW-0325">Glycoprotein</keyword>
<dbReference type="Pfam" id="PF01607">
    <property type="entry name" value="CBM_14"/>
    <property type="match status" value="1"/>
</dbReference>
<dbReference type="InterPro" id="IPR002557">
    <property type="entry name" value="Chitin-bd_dom"/>
</dbReference>
<dbReference type="PROSITE" id="PS50940">
    <property type="entry name" value="CHIT_BIND_II"/>
    <property type="match status" value="1"/>
</dbReference>
<dbReference type="InterPro" id="IPR051940">
    <property type="entry name" value="Chitin_bind-dev_reg"/>
</dbReference>
<dbReference type="Proteomes" id="UP001195483">
    <property type="component" value="Unassembled WGS sequence"/>
</dbReference>
<dbReference type="PANTHER" id="PTHR23301:SF106">
    <property type="entry name" value="CHITIN-BINDING TYPE-2 DOMAIN-CONTAINING PROTEIN-RELATED"/>
    <property type="match status" value="1"/>
</dbReference>
<organism evidence="8 9">
    <name type="scientific">Potamilus streckersoni</name>
    <dbReference type="NCBI Taxonomy" id="2493646"/>
    <lineage>
        <taxon>Eukaryota</taxon>
        <taxon>Metazoa</taxon>
        <taxon>Spiralia</taxon>
        <taxon>Lophotrochozoa</taxon>
        <taxon>Mollusca</taxon>
        <taxon>Bivalvia</taxon>
        <taxon>Autobranchia</taxon>
        <taxon>Heteroconchia</taxon>
        <taxon>Palaeoheterodonta</taxon>
        <taxon>Unionida</taxon>
        <taxon>Unionoidea</taxon>
        <taxon>Unionidae</taxon>
        <taxon>Ambleminae</taxon>
        <taxon>Lampsilini</taxon>
        <taxon>Potamilus</taxon>
    </lineage>
</organism>
<feature type="chain" id="PRO_5042108073" description="Chitin-binding type-2 domain-containing protein" evidence="6">
    <location>
        <begin position="28"/>
        <end position="535"/>
    </location>
</feature>
<dbReference type="Gene3D" id="2.60.120.200">
    <property type="match status" value="1"/>
</dbReference>
<proteinExistence type="predicted"/>
<dbReference type="AlphaFoldDB" id="A0AAE0VYM2"/>
<feature type="signal peptide" evidence="6">
    <location>
        <begin position="1"/>
        <end position="27"/>
    </location>
</feature>